<dbReference type="PANTHER" id="PTHR46663:SF2">
    <property type="entry name" value="GGDEF DOMAIN-CONTAINING PROTEIN"/>
    <property type="match status" value="1"/>
</dbReference>
<organism evidence="2 3">
    <name type="scientific">Planococcus antarcticus DSM 14505</name>
    <dbReference type="NCBI Taxonomy" id="1185653"/>
    <lineage>
        <taxon>Bacteria</taxon>
        <taxon>Bacillati</taxon>
        <taxon>Bacillota</taxon>
        <taxon>Bacilli</taxon>
        <taxon>Bacillales</taxon>
        <taxon>Caryophanaceae</taxon>
        <taxon>Planococcus</taxon>
    </lineage>
</organism>
<dbReference type="InterPro" id="IPR029787">
    <property type="entry name" value="Nucleotide_cyclase"/>
</dbReference>
<reference evidence="2 3" key="1">
    <citation type="journal article" date="2012" name="J. Bacteriol.">
        <title>Genome Sequence of the Antarctic Psychrophile Bacterium Planococcus antarcticus DSM 14505.</title>
        <authorList>
            <person name="Margolles A."/>
            <person name="Gueimonde M."/>
            <person name="Sanchez B."/>
        </authorList>
    </citation>
    <scope>NUCLEOTIDE SEQUENCE [LARGE SCALE GENOMIC DNA]</scope>
    <source>
        <strain evidence="2 3">DSM 14505</strain>
    </source>
</reference>
<dbReference type="Proteomes" id="UP000004725">
    <property type="component" value="Unassembled WGS sequence"/>
</dbReference>
<evidence type="ECO:0000313" key="2">
    <source>
        <dbReference type="EMBL" id="EIM06281.1"/>
    </source>
</evidence>
<proteinExistence type="predicted"/>
<dbReference type="EMBL" id="AJYB01000033">
    <property type="protein sequence ID" value="EIM06281.1"/>
    <property type="molecule type" value="Genomic_DNA"/>
</dbReference>
<dbReference type="PANTHER" id="PTHR46663">
    <property type="entry name" value="DIGUANYLATE CYCLASE DGCT-RELATED"/>
    <property type="match status" value="1"/>
</dbReference>
<dbReference type="Pfam" id="PF00990">
    <property type="entry name" value="GGDEF"/>
    <property type="match status" value="1"/>
</dbReference>
<evidence type="ECO:0000259" key="1">
    <source>
        <dbReference type="PROSITE" id="PS50887"/>
    </source>
</evidence>
<feature type="domain" description="GGDEF" evidence="1">
    <location>
        <begin position="1"/>
        <end position="133"/>
    </location>
</feature>
<dbReference type="Gene3D" id="3.30.70.270">
    <property type="match status" value="1"/>
</dbReference>
<dbReference type="InterPro" id="IPR052163">
    <property type="entry name" value="DGC-Regulatory_Protein"/>
</dbReference>
<accession>A0AA87LRK7</accession>
<sequence>MFSTDLDGFKSINDTLGHHAGDELLVQVAARMKHTIRQEEMISRIGGDEFIVVLTSPAEEMAKRGRLVGERIISTINKPYSLNGQHASISCSIGGAFWVASNSKKIEETIKLADEALYTAKKKGKNQVHFAKD</sequence>
<comment type="caution">
    <text evidence="2">The sequence shown here is derived from an EMBL/GenBank/DDBJ whole genome shotgun (WGS) entry which is preliminary data.</text>
</comment>
<name>A0AA87LRK7_9BACL</name>
<dbReference type="AlphaFoldDB" id="A0AA87LRK7"/>
<dbReference type="NCBIfam" id="TIGR00254">
    <property type="entry name" value="GGDEF"/>
    <property type="match status" value="1"/>
</dbReference>
<dbReference type="SMART" id="SM00267">
    <property type="entry name" value="GGDEF"/>
    <property type="match status" value="1"/>
</dbReference>
<dbReference type="InterPro" id="IPR000160">
    <property type="entry name" value="GGDEF_dom"/>
</dbReference>
<dbReference type="PROSITE" id="PS50887">
    <property type="entry name" value="GGDEF"/>
    <property type="match status" value="1"/>
</dbReference>
<dbReference type="CDD" id="cd01949">
    <property type="entry name" value="GGDEF"/>
    <property type="match status" value="1"/>
</dbReference>
<protein>
    <submittedName>
        <fullName evidence="2">Diguanylate cyclase</fullName>
    </submittedName>
</protein>
<dbReference type="SUPFAM" id="SSF55073">
    <property type="entry name" value="Nucleotide cyclase"/>
    <property type="match status" value="1"/>
</dbReference>
<evidence type="ECO:0000313" key="3">
    <source>
        <dbReference type="Proteomes" id="UP000004725"/>
    </source>
</evidence>
<gene>
    <name evidence="2" type="ORF">A1A1_11982</name>
</gene>
<dbReference type="InterPro" id="IPR043128">
    <property type="entry name" value="Rev_trsase/Diguanyl_cyclase"/>
</dbReference>